<dbReference type="InterPro" id="IPR013783">
    <property type="entry name" value="Ig-like_fold"/>
</dbReference>
<keyword evidence="8 12" id="KW-0472">Membrane</keyword>
<dbReference type="GO" id="GO:0004725">
    <property type="term" value="F:protein tyrosine phosphatase activity"/>
    <property type="evidence" value="ECO:0007669"/>
    <property type="project" value="UniProtKB-EC"/>
</dbReference>
<feature type="domain" description="Tyrosine-protein phosphatase" evidence="13">
    <location>
        <begin position="911"/>
        <end position="1173"/>
    </location>
</feature>
<dbReference type="Pfam" id="PF23144">
    <property type="entry name" value="Fn3_PTPRU"/>
    <property type="match status" value="1"/>
</dbReference>
<evidence type="ECO:0000256" key="11">
    <source>
        <dbReference type="SAM" id="MobiDB-lite"/>
    </source>
</evidence>
<keyword evidence="4" id="KW-0732">Signal</keyword>
<evidence type="ECO:0000256" key="3">
    <source>
        <dbReference type="ARBA" id="ARBA00022692"/>
    </source>
</evidence>
<dbReference type="InterPro" id="IPR029021">
    <property type="entry name" value="Prot-tyrosine_phosphatase-like"/>
</dbReference>
<comment type="catalytic activity">
    <reaction evidence="10">
        <text>O-phospho-L-tyrosyl-[protein] + H2O = L-tyrosyl-[protein] + phosphate</text>
        <dbReference type="Rhea" id="RHEA:10684"/>
        <dbReference type="Rhea" id="RHEA-COMP:10136"/>
        <dbReference type="Rhea" id="RHEA-COMP:20101"/>
        <dbReference type="ChEBI" id="CHEBI:15377"/>
        <dbReference type="ChEBI" id="CHEBI:43474"/>
        <dbReference type="ChEBI" id="CHEBI:46858"/>
        <dbReference type="ChEBI" id="CHEBI:61978"/>
        <dbReference type="EC" id="3.1.3.48"/>
    </reaction>
</comment>
<evidence type="ECO:0000256" key="10">
    <source>
        <dbReference type="ARBA" id="ARBA00051722"/>
    </source>
</evidence>
<feature type="domain" description="Fibronectin type-III" evidence="15">
    <location>
        <begin position="70"/>
        <end position="163"/>
    </location>
</feature>
<evidence type="ECO:0000256" key="4">
    <source>
        <dbReference type="ARBA" id="ARBA00022729"/>
    </source>
</evidence>
<keyword evidence="5" id="KW-0378">Hydrolase</keyword>
<keyword evidence="17" id="KW-1185">Reference proteome</keyword>
<dbReference type="Gene3D" id="3.90.190.10">
    <property type="entry name" value="Protein tyrosine phosphatase superfamily"/>
    <property type="match status" value="2"/>
</dbReference>
<evidence type="ECO:0000259" key="15">
    <source>
        <dbReference type="PROSITE" id="PS50853"/>
    </source>
</evidence>
<protein>
    <recommendedName>
        <fullName evidence="2">protein-tyrosine-phosphatase</fullName>
        <ecNumber evidence="2">3.1.3.48</ecNumber>
    </recommendedName>
</protein>
<dbReference type="PANTHER" id="PTHR19134:SF208">
    <property type="entry name" value="RECEPTOR-TYPE TYROSINE-PROTEIN PHOSPHATASE T"/>
    <property type="match status" value="1"/>
</dbReference>
<feature type="transmembrane region" description="Helical" evidence="12">
    <location>
        <begin position="479"/>
        <end position="500"/>
    </location>
</feature>
<dbReference type="InterPro" id="IPR000387">
    <property type="entry name" value="Tyr_Pase_dom"/>
</dbReference>
<dbReference type="AlphaFoldDB" id="A0A8C3QZA1"/>
<dbReference type="PANTHER" id="PTHR19134">
    <property type="entry name" value="RECEPTOR-TYPE TYROSINE-PROTEIN PHOSPHATASE"/>
    <property type="match status" value="1"/>
</dbReference>
<dbReference type="CDD" id="cd00063">
    <property type="entry name" value="FN3"/>
    <property type="match status" value="3"/>
</dbReference>
<evidence type="ECO:0000256" key="1">
    <source>
        <dbReference type="ARBA" id="ARBA00004479"/>
    </source>
</evidence>
<feature type="region of interest" description="Disordered" evidence="11">
    <location>
        <begin position="508"/>
        <end position="530"/>
    </location>
</feature>
<dbReference type="InterPro" id="IPR036116">
    <property type="entry name" value="FN3_sf"/>
</dbReference>
<keyword evidence="3 12" id="KW-0812">Transmembrane</keyword>
<evidence type="ECO:0000256" key="9">
    <source>
        <dbReference type="ARBA" id="ARBA00023180"/>
    </source>
</evidence>
<name>A0A8C3QZA1_9PASS</name>
<evidence type="ECO:0000256" key="12">
    <source>
        <dbReference type="SAM" id="Phobius"/>
    </source>
</evidence>
<dbReference type="InterPro" id="IPR003961">
    <property type="entry name" value="FN3_dom"/>
</dbReference>
<dbReference type="Ensembl" id="ENSCRFT00000013793.1">
    <property type="protein sequence ID" value="ENSCRFP00000013336.1"/>
    <property type="gene ID" value="ENSCRFG00000009564.1"/>
</dbReference>
<dbReference type="Proteomes" id="UP000694396">
    <property type="component" value="Unplaced"/>
</dbReference>
<dbReference type="InterPro" id="IPR057598">
    <property type="entry name" value="Fn3_PTPRU"/>
</dbReference>
<dbReference type="SMART" id="SM00060">
    <property type="entry name" value="FN3"/>
    <property type="match status" value="3"/>
</dbReference>
<feature type="domain" description="Tyrosine-protein phosphatase" evidence="13">
    <location>
        <begin position="625"/>
        <end position="879"/>
    </location>
</feature>
<reference evidence="16" key="1">
    <citation type="submission" date="2025-08" db="UniProtKB">
        <authorList>
            <consortium name="Ensembl"/>
        </authorList>
    </citation>
    <scope>IDENTIFICATION</scope>
</reference>
<dbReference type="EC" id="3.1.3.48" evidence="2"/>
<dbReference type="PRINTS" id="PR00700">
    <property type="entry name" value="PRTYPHPHTASE"/>
</dbReference>
<comment type="subcellular location">
    <subcellularLocation>
        <location evidence="1">Membrane</location>
        <topology evidence="1">Single-pass type I membrane protein</topology>
    </subcellularLocation>
</comment>
<evidence type="ECO:0000313" key="17">
    <source>
        <dbReference type="Proteomes" id="UP000694396"/>
    </source>
</evidence>
<dbReference type="SMART" id="SM00404">
    <property type="entry name" value="PTPc_motif"/>
    <property type="match status" value="2"/>
</dbReference>
<proteinExistence type="predicted"/>
<dbReference type="SMART" id="SM00194">
    <property type="entry name" value="PTPc"/>
    <property type="match status" value="2"/>
</dbReference>
<dbReference type="FunFam" id="3.90.190.10:FF:000005">
    <property type="entry name" value="receptor-type tyrosine-protein phosphatase kappa isoform X1"/>
    <property type="match status" value="1"/>
</dbReference>
<feature type="domain" description="Tyrosine specific protein phosphatases" evidence="14">
    <location>
        <begin position="1087"/>
        <end position="1164"/>
    </location>
</feature>
<evidence type="ECO:0000256" key="7">
    <source>
        <dbReference type="ARBA" id="ARBA00022989"/>
    </source>
</evidence>
<organism evidence="16 17">
    <name type="scientific">Cyanoderma ruficeps</name>
    <name type="common">rufous-capped babbler</name>
    <dbReference type="NCBI Taxonomy" id="181631"/>
    <lineage>
        <taxon>Eukaryota</taxon>
        <taxon>Metazoa</taxon>
        <taxon>Chordata</taxon>
        <taxon>Craniata</taxon>
        <taxon>Vertebrata</taxon>
        <taxon>Euteleostomi</taxon>
        <taxon>Archelosauria</taxon>
        <taxon>Archosauria</taxon>
        <taxon>Dinosauria</taxon>
        <taxon>Saurischia</taxon>
        <taxon>Theropoda</taxon>
        <taxon>Coelurosauria</taxon>
        <taxon>Aves</taxon>
        <taxon>Neognathae</taxon>
        <taxon>Neoaves</taxon>
        <taxon>Telluraves</taxon>
        <taxon>Australaves</taxon>
        <taxon>Passeriformes</taxon>
        <taxon>Sylvioidea</taxon>
        <taxon>Timaliidae</taxon>
        <taxon>Cyanoderma</taxon>
    </lineage>
</organism>
<keyword evidence="6" id="KW-0904">Protein phosphatase</keyword>
<evidence type="ECO:0000313" key="16">
    <source>
        <dbReference type="Ensembl" id="ENSCRFP00000013336.1"/>
    </source>
</evidence>
<dbReference type="InterPro" id="IPR000242">
    <property type="entry name" value="PTP_cat"/>
</dbReference>
<dbReference type="FunFam" id="2.60.40.10:FF:000019">
    <property type="entry name" value="receptor-type tyrosine-protein phosphatase kappa isoform X2"/>
    <property type="match status" value="1"/>
</dbReference>
<evidence type="ECO:0000259" key="13">
    <source>
        <dbReference type="PROSITE" id="PS50055"/>
    </source>
</evidence>
<dbReference type="FunFam" id="2.60.40.10:FF:000009">
    <property type="entry name" value="receptor-type tyrosine-protein phosphatase U isoform X1"/>
    <property type="match status" value="1"/>
</dbReference>
<dbReference type="InterPro" id="IPR050348">
    <property type="entry name" value="Protein-Tyr_Phosphatase"/>
</dbReference>
<accession>A0A8C3QZA1</accession>
<keyword evidence="9" id="KW-0325">Glycoprotein</keyword>
<evidence type="ECO:0000259" key="14">
    <source>
        <dbReference type="PROSITE" id="PS50056"/>
    </source>
</evidence>
<dbReference type="Pfam" id="PF00041">
    <property type="entry name" value="fn3"/>
    <property type="match status" value="1"/>
</dbReference>
<evidence type="ECO:0000256" key="8">
    <source>
        <dbReference type="ARBA" id="ARBA00023136"/>
    </source>
</evidence>
<feature type="domain" description="Tyrosine specific protein phosphatases" evidence="14">
    <location>
        <begin position="799"/>
        <end position="870"/>
    </location>
</feature>
<evidence type="ECO:0000256" key="6">
    <source>
        <dbReference type="ARBA" id="ARBA00022912"/>
    </source>
</evidence>
<reference evidence="16" key="2">
    <citation type="submission" date="2025-09" db="UniProtKB">
        <authorList>
            <consortium name="Ensembl"/>
        </authorList>
    </citation>
    <scope>IDENTIFICATION</scope>
</reference>
<dbReference type="InterPro" id="IPR016130">
    <property type="entry name" value="Tyr_Pase_AS"/>
</dbReference>
<sequence length="1177" mass="132493">SGTPSTIPGCSKDTALMVTRVVNHRRFSATVSVADTSQRSISKYRCVIRSDGGSGVSNYAELIVKEPPTPIAPPELLAVGATYLWIKPNANSIIGDGPIILKEVEYRTTTGNWAETHIVDSPNYKLWHLDPDVEYEIRVLLTRPGEGGTGPPGPPLTTRTKCADPVHGPQNVEVVDIRARQLTLQWEPFGYAVTRCHSYNLTVHYQYVFNQQKFEAEELIQTSSHYTLRGLRPFMTIRLRLALSNPEGKMESEELVVQTEEDVPGPVPLESIQGGPFEEKIYVQWKPPNETNGIITLYEITYKAVGSLDPSADLSSQRGKVFKLRNETHHLFVGLYPGTTYSFTIKASTVKGFGPPITTRIATKISAPSMPEYDTDSPLNETDTTITVILDSPHYFAAELKPINLPVTQPFTVGDNKTYNGYWNAPLSPLKSYSIYFQALSKANGETKINCVRLATKGASTQNSNAVEPEKQVDSTVKMAGVIAGLLMFVIILLGAMLTIKRRKLAKKQKETQTSTQREMGPVAASDKTSTKLSAVHNEEAFSSSCQDVNGFSKFNLLLVVPPVSPTDSSHGELAQPTLTIQTHPYRSCEPVEMSYPRGQFQPAIRVADLLQHITQMKRGQGYGFKEEYEALPEGQTASWDTAKEDENRNKNRYGNIISYDHSRVRLQLLDGDPHSDYINANYIDGYHRPRHYIATQGPMQETVKDFWRMIWQENSASVVMVTNLVEVGRVKCVRYWPDDTEVYGDIKVTLIETEPLAEYVIRTFTVQKKGYHEIREIRQFHFTSWPDHGVPCYATGLLGFVRQVKFLNPPEAGPIVVHCSAGAGRTGCFIAIDIMLDMAENEGVVDIFNCVRELRSQRVNLVQTEEQYVFVHDAILEACLCGNTAIPVCEFRSIYYNISRLDPQTNSSQIKDEFQTLNIVTPRVRPEDCSIGLLPRNHDKNRGMDVLPLDRCLPFLISVDGESSNYINAALMDSHKQPAAFIVTQHPLPNTIADFWRLVFDYNCSSVVMLNEMDAAQLCMQYWPEKTSCCYGPIQVEFVSADIDEDIINRIFRICNMARPQDGYRIVQHLQYIGWPAYRDTPPSKRSLLKVVRRLEKWQEQYDGRDGRTVVHCLNGGGRSGTFCAICSVCEMIQQQNIIDVFHIVKTLRNNKSNMVESLEQYKFVYEVALEYLSSF</sequence>
<dbReference type="FunFam" id="2.60.40.10:FF:000152">
    <property type="entry name" value="receptor-type tyrosine-protein phosphatase T isoform X1"/>
    <property type="match status" value="1"/>
</dbReference>
<keyword evidence="7 12" id="KW-1133">Transmembrane helix</keyword>
<dbReference type="PROSITE" id="PS00383">
    <property type="entry name" value="TYR_PHOSPHATASE_1"/>
    <property type="match status" value="2"/>
</dbReference>
<evidence type="ECO:0000256" key="2">
    <source>
        <dbReference type="ARBA" id="ARBA00013064"/>
    </source>
</evidence>
<dbReference type="GO" id="GO:0016020">
    <property type="term" value="C:membrane"/>
    <property type="evidence" value="ECO:0007669"/>
    <property type="project" value="UniProtKB-SubCell"/>
</dbReference>
<dbReference type="CDD" id="cd14634">
    <property type="entry name" value="R-PTPc-T-2"/>
    <property type="match status" value="1"/>
</dbReference>
<feature type="domain" description="Fibronectin type-III" evidence="15">
    <location>
        <begin position="168"/>
        <end position="262"/>
    </location>
</feature>
<feature type="domain" description="Fibronectin type-III" evidence="15">
    <location>
        <begin position="263"/>
        <end position="369"/>
    </location>
</feature>
<dbReference type="PROSITE" id="PS50056">
    <property type="entry name" value="TYR_PHOSPHATASE_2"/>
    <property type="match status" value="2"/>
</dbReference>
<dbReference type="FunFam" id="3.90.190.10:FF:000003">
    <property type="entry name" value="receptor-type tyrosine-protein phosphatase kappa isoform X1"/>
    <property type="match status" value="1"/>
</dbReference>
<dbReference type="PROSITE" id="PS50853">
    <property type="entry name" value="FN3"/>
    <property type="match status" value="3"/>
</dbReference>
<evidence type="ECO:0000256" key="5">
    <source>
        <dbReference type="ARBA" id="ARBA00022801"/>
    </source>
</evidence>
<dbReference type="SUPFAM" id="SSF52799">
    <property type="entry name" value="(Phosphotyrosine protein) phosphatases II"/>
    <property type="match status" value="2"/>
</dbReference>
<dbReference type="PROSITE" id="PS50055">
    <property type="entry name" value="TYR_PHOSPHATASE_PTP"/>
    <property type="match status" value="2"/>
</dbReference>
<dbReference type="SUPFAM" id="SSF49265">
    <property type="entry name" value="Fibronectin type III"/>
    <property type="match status" value="2"/>
</dbReference>
<dbReference type="InterPro" id="IPR003595">
    <property type="entry name" value="Tyr_Pase_cat"/>
</dbReference>
<dbReference type="CDD" id="cd14630">
    <property type="entry name" value="R-PTPc-T-1"/>
    <property type="match status" value="1"/>
</dbReference>
<dbReference type="Gene3D" id="2.60.40.10">
    <property type="entry name" value="Immunoglobulins"/>
    <property type="match status" value="3"/>
</dbReference>
<dbReference type="Pfam" id="PF00102">
    <property type="entry name" value="Y_phosphatase"/>
    <property type="match status" value="2"/>
</dbReference>